<protein>
    <submittedName>
        <fullName evidence="1">Uncharacterized protein</fullName>
    </submittedName>
</protein>
<evidence type="ECO:0000313" key="1">
    <source>
        <dbReference type="EMBL" id="CAD1478500.1"/>
    </source>
</evidence>
<organism evidence="1 2">
    <name type="scientific">Heterotrigona itama</name>
    <dbReference type="NCBI Taxonomy" id="395501"/>
    <lineage>
        <taxon>Eukaryota</taxon>
        <taxon>Metazoa</taxon>
        <taxon>Ecdysozoa</taxon>
        <taxon>Arthropoda</taxon>
        <taxon>Hexapoda</taxon>
        <taxon>Insecta</taxon>
        <taxon>Pterygota</taxon>
        <taxon>Neoptera</taxon>
        <taxon>Endopterygota</taxon>
        <taxon>Hymenoptera</taxon>
        <taxon>Apocrita</taxon>
        <taxon>Aculeata</taxon>
        <taxon>Apoidea</taxon>
        <taxon>Anthophila</taxon>
        <taxon>Apidae</taxon>
        <taxon>Heterotrigona</taxon>
    </lineage>
</organism>
<gene>
    <name evidence="1" type="ORF">MHI_LOCUS801071</name>
</gene>
<dbReference type="AlphaFoldDB" id="A0A6V7HEG5"/>
<name>A0A6V7HEG5_9HYME</name>
<evidence type="ECO:0000313" key="2">
    <source>
        <dbReference type="Proteomes" id="UP000752696"/>
    </source>
</evidence>
<sequence>MKIPNYKIYRQNGPPTIKNKPRGGVLIVVHKDIPTEDTPQPIPHNIEILTIKTKTALRLTIGHHRRTIIKPPTRSSFAHNLKQHKMPVLISTDRLDRLHKKTLPIRKTPIRNHN</sequence>
<keyword evidence="2" id="KW-1185">Reference proteome</keyword>
<dbReference type="OrthoDB" id="10519309at2759"/>
<comment type="caution">
    <text evidence="1">The sequence shown here is derived from an EMBL/GenBank/DDBJ whole genome shotgun (WGS) entry which is preliminary data.</text>
</comment>
<dbReference type="Proteomes" id="UP000752696">
    <property type="component" value="Unassembled WGS sequence"/>
</dbReference>
<accession>A0A6V7HEG5</accession>
<proteinExistence type="predicted"/>
<reference evidence="1" key="1">
    <citation type="submission" date="2020-07" db="EMBL/GenBank/DDBJ databases">
        <authorList>
            <person name="Nazaruddin N."/>
        </authorList>
    </citation>
    <scope>NUCLEOTIDE SEQUENCE</scope>
</reference>
<dbReference type="EMBL" id="CAJDYZ010010808">
    <property type="protein sequence ID" value="CAD1478500.1"/>
    <property type="molecule type" value="Genomic_DNA"/>
</dbReference>